<reference evidence="2" key="1">
    <citation type="submission" date="2024-08" db="EMBL/GenBank/DDBJ databases">
        <title>Phylogenomic analyses of a clade within the roseobacter group suggest taxonomic reassignments of species of the genera Aestuariivita, Citreicella, Loktanella, Nautella, Pelagibaca, Ruegeria, Thalassobius, Thiobacimonas and Tropicibacter, and the proposal o.</title>
        <authorList>
            <person name="Jeon C.O."/>
        </authorList>
    </citation>
    <scope>NUCLEOTIDE SEQUENCE</scope>
    <source>
        <strain evidence="2">SS1-5</strain>
    </source>
</reference>
<protein>
    <submittedName>
        <fullName evidence="2">DUF3859 domain-containing protein</fullName>
    </submittedName>
</protein>
<dbReference type="Gene3D" id="2.60.40.2390">
    <property type="match status" value="1"/>
</dbReference>
<name>A0AAN0MBG3_9RHOB</name>
<keyword evidence="3" id="KW-1185">Reference proteome</keyword>
<dbReference type="Proteomes" id="UP001470809">
    <property type="component" value="Chromosome"/>
</dbReference>
<dbReference type="EMBL" id="CP151767">
    <property type="protein sequence ID" value="WZU68616.1"/>
    <property type="molecule type" value="Genomic_DNA"/>
</dbReference>
<organism evidence="2 3">
    <name type="scientific">Yoonia rhodophyticola</name>
    <dbReference type="NCBI Taxonomy" id="3137370"/>
    <lineage>
        <taxon>Bacteria</taxon>
        <taxon>Pseudomonadati</taxon>
        <taxon>Pseudomonadota</taxon>
        <taxon>Alphaproteobacteria</taxon>
        <taxon>Rhodobacterales</taxon>
        <taxon>Paracoccaceae</taxon>
        <taxon>Yoonia</taxon>
    </lineage>
</organism>
<feature type="domain" description="DUF3859" evidence="1">
    <location>
        <begin position="53"/>
        <end position="158"/>
    </location>
</feature>
<proteinExistence type="predicted"/>
<dbReference type="KEGG" id="yrh:AABB31_06945"/>
<dbReference type="AlphaFoldDB" id="A0AAN0MBG3"/>
<evidence type="ECO:0000259" key="1">
    <source>
        <dbReference type="Pfam" id="PF12975"/>
    </source>
</evidence>
<evidence type="ECO:0000313" key="2">
    <source>
        <dbReference type="EMBL" id="WZU68616.1"/>
    </source>
</evidence>
<dbReference type="Pfam" id="PF12975">
    <property type="entry name" value="DUF3859"/>
    <property type="match status" value="1"/>
</dbReference>
<dbReference type="InterPro" id="IPR024331">
    <property type="entry name" value="DUF3859"/>
</dbReference>
<evidence type="ECO:0000313" key="3">
    <source>
        <dbReference type="Proteomes" id="UP001470809"/>
    </source>
</evidence>
<accession>A0AAN0MBG3</accession>
<dbReference type="RefSeq" id="WP_342077906.1">
    <property type="nucleotide sequence ID" value="NZ_CP151767.2"/>
</dbReference>
<gene>
    <name evidence="2" type="ORF">AABB31_06945</name>
</gene>
<sequence length="178" mass="18823">MSIRAHLTIFLVLPAALLAQGEGQSERIASLQAGIICPPETVGSAPAPGTLAGTTHIIDADPPFVSTERRVPAVLGIGFGIKATAADAAGIDNVTMVVTHPPMGKTQAQVQSFGTAVSGVSTSLTFYQFDYAYELVYGTWEMAAIKDDQTLYRVRFEVVPPQQVPELAAICGFEELLS</sequence>